<dbReference type="AlphaFoldDB" id="A0A183DLH3"/>
<feature type="region of interest" description="Disordered" evidence="1">
    <location>
        <begin position="1"/>
        <end position="112"/>
    </location>
</feature>
<evidence type="ECO:0000256" key="1">
    <source>
        <dbReference type="SAM" id="MobiDB-lite"/>
    </source>
</evidence>
<sequence length="223" mass="24322">MSSSTEMNCTHGGGARTEGDGAAATTEVAEITRRVGADTAAAAAETTGDHQSAIAETTPQQETSPADKRTTDSSVAPETDLTVTPTAADNQQQQQQTPSSGNSRSQKSKKRQNQKTFSLFDMFDNHKGIGSWADAALTPQFEKQPSTLSAQQVYWFFSLFLCVWKLPGKLGSRTVVVRQRFSLFWISHASGFFRVLTVWKMKSSLRCAVFLCFCAVLLCALNH</sequence>
<gene>
    <name evidence="2" type="ORF">GPUH_LOCUS9563</name>
</gene>
<feature type="compositionally biased region" description="Polar residues" evidence="1">
    <location>
        <begin position="72"/>
        <end position="90"/>
    </location>
</feature>
<dbReference type="WBParaSite" id="GPUH_0000957501-mRNA-1">
    <property type="protein sequence ID" value="GPUH_0000957501-mRNA-1"/>
    <property type="gene ID" value="GPUH_0000957501"/>
</dbReference>
<dbReference type="Proteomes" id="UP000271098">
    <property type="component" value="Unassembled WGS sequence"/>
</dbReference>
<organism evidence="4">
    <name type="scientific">Gongylonema pulchrum</name>
    <dbReference type="NCBI Taxonomy" id="637853"/>
    <lineage>
        <taxon>Eukaryota</taxon>
        <taxon>Metazoa</taxon>
        <taxon>Ecdysozoa</taxon>
        <taxon>Nematoda</taxon>
        <taxon>Chromadorea</taxon>
        <taxon>Rhabditida</taxon>
        <taxon>Spirurina</taxon>
        <taxon>Spiruromorpha</taxon>
        <taxon>Spiruroidea</taxon>
        <taxon>Gongylonematidae</taxon>
        <taxon>Gongylonema</taxon>
    </lineage>
</organism>
<feature type="compositionally biased region" description="Low complexity" evidence="1">
    <location>
        <begin position="91"/>
        <end position="105"/>
    </location>
</feature>
<evidence type="ECO:0000313" key="2">
    <source>
        <dbReference type="EMBL" id="VDK73870.1"/>
    </source>
</evidence>
<dbReference type="EMBL" id="UYRT01031764">
    <property type="protein sequence ID" value="VDK73870.1"/>
    <property type="molecule type" value="Genomic_DNA"/>
</dbReference>
<protein>
    <submittedName>
        <fullName evidence="2 4">Uncharacterized protein</fullName>
    </submittedName>
</protein>
<keyword evidence="3" id="KW-1185">Reference proteome</keyword>
<reference evidence="4" key="1">
    <citation type="submission" date="2016-06" db="UniProtKB">
        <authorList>
            <consortium name="WormBaseParasite"/>
        </authorList>
    </citation>
    <scope>IDENTIFICATION</scope>
</reference>
<feature type="compositionally biased region" description="Low complexity" evidence="1">
    <location>
        <begin position="37"/>
        <end position="46"/>
    </location>
</feature>
<reference evidence="2 3" key="2">
    <citation type="submission" date="2018-11" db="EMBL/GenBank/DDBJ databases">
        <authorList>
            <consortium name="Pathogen Informatics"/>
        </authorList>
    </citation>
    <scope>NUCLEOTIDE SEQUENCE [LARGE SCALE GENOMIC DNA]</scope>
</reference>
<evidence type="ECO:0000313" key="4">
    <source>
        <dbReference type="WBParaSite" id="GPUH_0000957501-mRNA-1"/>
    </source>
</evidence>
<evidence type="ECO:0000313" key="3">
    <source>
        <dbReference type="Proteomes" id="UP000271098"/>
    </source>
</evidence>
<name>A0A183DLH3_9BILA</name>
<feature type="compositionally biased region" description="Polar residues" evidence="1">
    <location>
        <begin position="54"/>
        <end position="64"/>
    </location>
</feature>
<accession>A0A183DLH3</accession>
<proteinExistence type="predicted"/>